<proteinExistence type="predicted"/>
<dbReference type="Proteomes" id="UP000821845">
    <property type="component" value="Chromosome 4"/>
</dbReference>
<protein>
    <submittedName>
        <fullName evidence="1">Uncharacterized protein</fullName>
    </submittedName>
</protein>
<dbReference type="EMBL" id="CM023484">
    <property type="protein sequence ID" value="KAH6931828.1"/>
    <property type="molecule type" value="Genomic_DNA"/>
</dbReference>
<evidence type="ECO:0000313" key="1">
    <source>
        <dbReference type="EMBL" id="KAH6931828.1"/>
    </source>
</evidence>
<reference evidence="1" key="1">
    <citation type="submission" date="2020-05" db="EMBL/GenBank/DDBJ databases">
        <title>Large-scale comparative analyses of tick genomes elucidate their genetic diversity and vector capacities.</title>
        <authorList>
            <person name="Jia N."/>
            <person name="Wang J."/>
            <person name="Shi W."/>
            <person name="Du L."/>
            <person name="Sun Y."/>
            <person name="Zhan W."/>
            <person name="Jiang J."/>
            <person name="Wang Q."/>
            <person name="Zhang B."/>
            <person name="Ji P."/>
            <person name="Sakyi L.B."/>
            <person name="Cui X."/>
            <person name="Yuan T."/>
            <person name="Jiang B."/>
            <person name="Yang W."/>
            <person name="Lam T.T.-Y."/>
            <person name="Chang Q."/>
            <person name="Ding S."/>
            <person name="Wang X."/>
            <person name="Zhu J."/>
            <person name="Ruan X."/>
            <person name="Zhao L."/>
            <person name="Wei J."/>
            <person name="Que T."/>
            <person name="Du C."/>
            <person name="Cheng J."/>
            <person name="Dai P."/>
            <person name="Han X."/>
            <person name="Huang E."/>
            <person name="Gao Y."/>
            <person name="Liu J."/>
            <person name="Shao H."/>
            <person name="Ye R."/>
            <person name="Li L."/>
            <person name="Wei W."/>
            <person name="Wang X."/>
            <person name="Wang C."/>
            <person name="Yang T."/>
            <person name="Huo Q."/>
            <person name="Li W."/>
            <person name="Guo W."/>
            <person name="Chen H."/>
            <person name="Zhou L."/>
            <person name="Ni X."/>
            <person name="Tian J."/>
            <person name="Zhou Y."/>
            <person name="Sheng Y."/>
            <person name="Liu T."/>
            <person name="Pan Y."/>
            <person name="Xia L."/>
            <person name="Li J."/>
            <person name="Zhao F."/>
            <person name="Cao W."/>
        </authorList>
    </citation>
    <scope>NUCLEOTIDE SEQUENCE</scope>
    <source>
        <strain evidence="1">Hyas-2018</strain>
    </source>
</reference>
<organism evidence="1 2">
    <name type="scientific">Hyalomma asiaticum</name>
    <name type="common">Tick</name>
    <dbReference type="NCBI Taxonomy" id="266040"/>
    <lineage>
        <taxon>Eukaryota</taxon>
        <taxon>Metazoa</taxon>
        <taxon>Ecdysozoa</taxon>
        <taxon>Arthropoda</taxon>
        <taxon>Chelicerata</taxon>
        <taxon>Arachnida</taxon>
        <taxon>Acari</taxon>
        <taxon>Parasitiformes</taxon>
        <taxon>Ixodida</taxon>
        <taxon>Ixodoidea</taxon>
        <taxon>Ixodidae</taxon>
        <taxon>Hyalomminae</taxon>
        <taxon>Hyalomma</taxon>
    </lineage>
</organism>
<evidence type="ECO:0000313" key="2">
    <source>
        <dbReference type="Proteomes" id="UP000821845"/>
    </source>
</evidence>
<accession>A0ACB7SAD8</accession>
<comment type="caution">
    <text evidence="1">The sequence shown here is derived from an EMBL/GenBank/DDBJ whole genome shotgun (WGS) entry which is preliminary data.</text>
</comment>
<sequence length="157" mass="17788">MQVIAPFTETSYARQRRTRGSSGPVPDNRTKTRAVDQIEAIPYADGPRHCRHSPRSQRNGPRIARRPLLTCRGARWCDQKKGDERGLAWVAELSSAEERLDVAVAMAKATSPAGRHPDAPHEPANPLRSAGVVRVYSERYMVWQFLFTELRWWRAPG</sequence>
<keyword evidence="2" id="KW-1185">Reference proteome</keyword>
<gene>
    <name evidence="1" type="ORF">HPB50_000893</name>
</gene>
<name>A0ACB7SAD8_HYAAI</name>